<reference evidence="5 6" key="1">
    <citation type="submission" date="2024-02" db="EMBL/GenBank/DDBJ databases">
        <title>Herpetosiphon gulosus NBRC 112829.</title>
        <authorList>
            <person name="Ichikawa N."/>
            <person name="Katano-Makiyama Y."/>
            <person name="Hidaka K."/>
        </authorList>
    </citation>
    <scope>NUCLEOTIDE SEQUENCE [LARGE SCALE GENOMIC DNA]</scope>
    <source>
        <strain evidence="5 6">NBRC 112829</strain>
    </source>
</reference>
<name>A0ABP9WWY6_9CHLR</name>
<dbReference type="RefSeq" id="WP_345720403.1">
    <property type="nucleotide sequence ID" value="NZ_BAABRU010000002.1"/>
</dbReference>
<keyword evidence="3" id="KW-0812">Transmembrane</keyword>
<comment type="similarity">
    <text evidence="1">Belongs to the LytR/CpsA/Psr (LCP) family.</text>
</comment>
<evidence type="ECO:0000313" key="6">
    <source>
        <dbReference type="Proteomes" id="UP001428290"/>
    </source>
</evidence>
<accession>A0ABP9WWY6</accession>
<dbReference type="EMBL" id="BAABRU010000002">
    <property type="protein sequence ID" value="GAA5526763.1"/>
    <property type="molecule type" value="Genomic_DNA"/>
</dbReference>
<dbReference type="InterPro" id="IPR050922">
    <property type="entry name" value="LytR/CpsA/Psr_CW_biosynth"/>
</dbReference>
<dbReference type="GO" id="GO:0016740">
    <property type="term" value="F:transferase activity"/>
    <property type="evidence" value="ECO:0007669"/>
    <property type="project" value="UniProtKB-KW"/>
</dbReference>
<feature type="region of interest" description="Disordered" evidence="2">
    <location>
        <begin position="143"/>
        <end position="163"/>
    </location>
</feature>
<feature type="domain" description="Cell envelope-related transcriptional attenuator" evidence="4">
    <location>
        <begin position="187"/>
        <end position="348"/>
    </location>
</feature>
<sequence length="433" mass="47428">MECQDVRRQLAAGIRPAVRPPERAQMGFHIANCADCYALLEVLQVEEQRQLLTTLLEEPVVAAPTPTSAPTATKPTRRWPLAVFGMLALLIFGGGWWWWSTPAEVVGVQVEPSITPAPIIAGGVAEPSLVPVIQPTATAQTIAANQPSVTPHPTNTPRPSATPRPLAAMTVAILGLDRRPGETEPARADALLILHLNPRNQSAALVSLPRDLWVALPPEYGFSVKLNAAYMYGEGDNGDTEAGAELARQTLSTTIGQPIDAVVVTTFEEMITMVDLIGGIDVDVPKEIYDSRYPTFDYGYMEAHFLPGMQHMDGATALIYSRTRHADNDFERGKRQQQVLLAIFARLQNLMQANNSVDNIELISSLYNTLEYTSIDLPTTVRLVLAIQNFDPTEIQRESIDLTYGYETSTSDGAYIIQPDLPAIQARIAELFK</sequence>
<evidence type="ECO:0000256" key="1">
    <source>
        <dbReference type="ARBA" id="ARBA00006068"/>
    </source>
</evidence>
<dbReference type="PANTHER" id="PTHR33392">
    <property type="entry name" value="POLYISOPRENYL-TEICHOIC ACID--PEPTIDOGLYCAN TEICHOIC ACID TRANSFERASE TAGU"/>
    <property type="match status" value="1"/>
</dbReference>
<evidence type="ECO:0000256" key="2">
    <source>
        <dbReference type="SAM" id="MobiDB-lite"/>
    </source>
</evidence>
<keyword evidence="3" id="KW-1133">Transmembrane helix</keyword>
<dbReference type="NCBIfam" id="TIGR00350">
    <property type="entry name" value="lytR_cpsA_psr"/>
    <property type="match status" value="1"/>
</dbReference>
<proteinExistence type="inferred from homology"/>
<comment type="caution">
    <text evidence="5">The sequence shown here is derived from an EMBL/GenBank/DDBJ whole genome shotgun (WGS) entry which is preliminary data.</text>
</comment>
<dbReference type="Gene3D" id="3.40.630.190">
    <property type="entry name" value="LCP protein"/>
    <property type="match status" value="1"/>
</dbReference>
<protein>
    <submittedName>
        <fullName evidence="5">Polyisoprenyl-teichoic acid--peptidoglycan teichoic acid transferase TagU</fullName>
    </submittedName>
</protein>
<feature type="transmembrane region" description="Helical" evidence="3">
    <location>
        <begin position="79"/>
        <end position="99"/>
    </location>
</feature>
<evidence type="ECO:0000256" key="3">
    <source>
        <dbReference type="SAM" id="Phobius"/>
    </source>
</evidence>
<dbReference type="Pfam" id="PF03816">
    <property type="entry name" value="LytR_cpsA_psr"/>
    <property type="match status" value="1"/>
</dbReference>
<organism evidence="5 6">
    <name type="scientific">Herpetosiphon gulosus</name>
    <dbReference type="NCBI Taxonomy" id="1973496"/>
    <lineage>
        <taxon>Bacteria</taxon>
        <taxon>Bacillati</taxon>
        <taxon>Chloroflexota</taxon>
        <taxon>Chloroflexia</taxon>
        <taxon>Herpetosiphonales</taxon>
        <taxon>Herpetosiphonaceae</taxon>
        <taxon>Herpetosiphon</taxon>
    </lineage>
</organism>
<keyword evidence="6" id="KW-1185">Reference proteome</keyword>
<dbReference type="InterPro" id="IPR004474">
    <property type="entry name" value="LytR_CpsA_psr"/>
</dbReference>
<evidence type="ECO:0000259" key="4">
    <source>
        <dbReference type="Pfam" id="PF03816"/>
    </source>
</evidence>
<keyword evidence="5" id="KW-0808">Transferase</keyword>
<dbReference type="PANTHER" id="PTHR33392:SF6">
    <property type="entry name" value="POLYISOPRENYL-TEICHOIC ACID--PEPTIDOGLYCAN TEICHOIC ACID TRANSFERASE TAGU"/>
    <property type="match status" value="1"/>
</dbReference>
<gene>
    <name evidence="5" type="primary">tagU_1</name>
    <name evidence="5" type="ORF">Hgul01_00543</name>
</gene>
<dbReference type="Proteomes" id="UP001428290">
    <property type="component" value="Unassembled WGS sequence"/>
</dbReference>
<keyword evidence="3" id="KW-0472">Membrane</keyword>
<evidence type="ECO:0000313" key="5">
    <source>
        <dbReference type="EMBL" id="GAA5526763.1"/>
    </source>
</evidence>